<protein>
    <submittedName>
        <fullName evidence="3">Smr/MutS family protein</fullName>
    </submittedName>
</protein>
<dbReference type="InterPro" id="IPR036063">
    <property type="entry name" value="Smr_dom_sf"/>
</dbReference>
<dbReference type="InterPro" id="IPR002625">
    <property type="entry name" value="Smr_dom"/>
</dbReference>
<dbReference type="PANTHER" id="PTHR35562">
    <property type="entry name" value="DNA ENDONUCLEASE SMRA-RELATED"/>
    <property type="match status" value="1"/>
</dbReference>
<dbReference type="RefSeq" id="WP_367625290.1">
    <property type="nucleotide sequence ID" value="NZ_JBFNQD010000007.1"/>
</dbReference>
<feature type="compositionally biased region" description="Pro residues" evidence="1">
    <location>
        <begin position="67"/>
        <end position="79"/>
    </location>
</feature>
<evidence type="ECO:0000313" key="4">
    <source>
        <dbReference type="Proteomes" id="UP001555786"/>
    </source>
</evidence>
<dbReference type="EMBL" id="JBFNQD010000007">
    <property type="protein sequence ID" value="MEW9308072.1"/>
    <property type="molecule type" value="Genomic_DNA"/>
</dbReference>
<organism evidence="3 4">
    <name type="scientific">Labrys neptuniae</name>
    <dbReference type="NCBI Taxonomy" id="376174"/>
    <lineage>
        <taxon>Bacteria</taxon>
        <taxon>Pseudomonadati</taxon>
        <taxon>Pseudomonadota</taxon>
        <taxon>Alphaproteobacteria</taxon>
        <taxon>Hyphomicrobiales</taxon>
        <taxon>Xanthobacteraceae</taxon>
        <taxon>Labrys</taxon>
    </lineage>
</organism>
<accession>A0ABV3PQZ8</accession>
<name>A0ABV3PQZ8_9HYPH</name>
<evidence type="ECO:0000313" key="3">
    <source>
        <dbReference type="EMBL" id="MEW9308072.1"/>
    </source>
</evidence>
<feature type="region of interest" description="Disordered" evidence="1">
    <location>
        <begin position="28"/>
        <end position="88"/>
    </location>
</feature>
<comment type="caution">
    <text evidence="3">The sequence shown here is derived from an EMBL/GenBank/DDBJ whole genome shotgun (WGS) entry which is preliminary data.</text>
</comment>
<reference evidence="3 4" key="1">
    <citation type="submission" date="2024-07" db="EMBL/GenBank/DDBJ databases">
        <title>Description of Labrys sedimenti sp. nov., isolated from a diclofenac-degrading enrichment culture.</title>
        <authorList>
            <person name="Tancsics A."/>
            <person name="Csepanyi A."/>
        </authorList>
    </citation>
    <scope>NUCLEOTIDE SEQUENCE [LARGE SCALE GENOMIC DNA]</scope>
    <source>
        <strain evidence="3 4">LMG 23578</strain>
    </source>
</reference>
<gene>
    <name evidence="3" type="ORF">ABXS05_21130</name>
</gene>
<evidence type="ECO:0000256" key="1">
    <source>
        <dbReference type="SAM" id="MobiDB-lite"/>
    </source>
</evidence>
<sequence length="197" mass="21733">MSRRKGLTAEDSELWAFVTREITPLKRRRRKLAVAKAATKAAETLPEPETTPVKSPAKPKSAASRPVKPPPAPPIPPIAPIDKRERRQVVRGTRAIDARIDLHGMRQAEAHGALRGFLAIAQMRGYSMVLVITGKGGGGDMAFSGDERGVLRRVVPQWLRMPDLRPLILGFEEAHHGHGGSGALYVRLRRIRRLGDR</sequence>
<dbReference type="SUPFAM" id="SSF160443">
    <property type="entry name" value="SMR domain-like"/>
    <property type="match status" value="1"/>
</dbReference>
<feature type="domain" description="Smr" evidence="2">
    <location>
        <begin position="100"/>
        <end position="189"/>
    </location>
</feature>
<dbReference type="SMART" id="SM00463">
    <property type="entry name" value="SMR"/>
    <property type="match status" value="1"/>
</dbReference>
<keyword evidence="4" id="KW-1185">Reference proteome</keyword>
<dbReference type="Gene3D" id="3.30.1370.110">
    <property type="match status" value="1"/>
</dbReference>
<evidence type="ECO:0000259" key="2">
    <source>
        <dbReference type="PROSITE" id="PS50828"/>
    </source>
</evidence>
<dbReference type="PROSITE" id="PS50828">
    <property type="entry name" value="SMR"/>
    <property type="match status" value="1"/>
</dbReference>
<proteinExistence type="predicted"/>
<feature type="compositionally biased region" description="Low complexity" evidence="1">
    <location>
        <begin position="34"/>
        <end position="66"/>
    </location>
</feature>
<dbReference type="Pfam" id="PF01713">
    <property type="entry name" value="Smr"/>
    <property type="match status" value="1"/>
</dbReference>
<dbReference type="PANTHER" id="PTHR35562:SF2">
    <property type="entry name" value="DNA ENDONUCLEASE SMRA-RELATED"/>
    <property type="match status" value="1"/>
</dbReference>
<dbReference type="Proteomes" id="UP001555786">
    <property type="component" value="Unassembled WGS sequence"/>
</dbReference>